<dbReference type="RefSeq" id="WP_130601758.1">
    <property type="nucleotide sequence ID" value="NZ_CP034759.1"/>
</dbReference>
<proteinExistence type="predicted"/>
<evidence type="ECO:0000256" key="2">
    <source>
        <dbReference type="ARBA" id="ARBA00022679"/>
    </source>
</evidence>
<evidence type="ECO:0000256" key="4">
    <source>
        <dbReference type="ARBA" id="ARBA00023264"/>
    </source>
</evidence>
<dbReference type="Proteomes" id="UP000290244">
    <property type="component" value="Chromosome"/>
</dbReference>
<evidence type="ECO:0000313" key="7">
    <source>
        <dbReference type="EMBL" id="QBG36017.1"/>
    </source>
</evidence>
<protein>
    <submittedName>
        <fullName evidence="7">1-acyl-sn-glycerol-3-phosphate acyltransferase</fullName>
    </submittedName>
</protein>
<gene>
    <name evidence="7" type="ORF">EMK97_10005</name>
</gene>
<dbReference type="SMART" id="SM00563">
    <property type="entry name" value="PlsC"/>
    <property type="match status" value="1"/>
</dbReference>
<evidence type="ECO:0000256" key="1">
    <source>
        <dbReference type="ARBA" id="ARBA00005189"/>
    </source>
</evidence>
<dbReference type="AlphaFoldDB" id="A0A4P6P935"/>
<dbReference type="CDD" id="cd07989">
    <property type="entry name" value="LPLAT_AGPAT-like"/>
    <property type="match status" value="1"/>
</dbReference>
<sequence>MLSFYIKKYTTYLTIFAESVALALVPQHGKWFNRFRLFFSIRIVRSVGATVNLAGQIEHDTDILIANHQSMADIFALEEVIGNDVRFIGRTGIMDKWPVSKIVDKVGHITVDQKDRRAIIKLLKDVKACKGKKVIIFPEGTRSQTGKIEAFEAGTKVLVEKLGLKAQPVVIKNILSVYNESAKTARTGVIEIEALPPVTIEEGWYEKAHQDMSDIFNKNN</sequence>
<keyword evidence="3" id="KW-0444">Lipid biosynthesis</keyword>
<keyword evidence="3" id="KW-0443">Lipid metabolism</keyword>
<accession>A0A4P6P935</accession>
<dbReference type="PANTHER" id="PTHR10434:SF59">
    <property type="entry name" value="1-ACYL-SN-GLYCEROL-3-PHOSPHATE ACYLTRANSFERASE"/>
    <property type="match status" value="1"/>
</dbReference>
<evidence type="ECO:0000259" key="6">
    <source>
        <dbReference type="SMART" id="SM00563"/>
    </source>
</evidence>
<dbReference type="SUPFAM" id="SSF69593">
    <property type="entry name" value="Glycerol-3-phosphate (1)-acyltransferase"/>
    <property type="match status" value="1"/>
</dbReference>
<reference evidence="7 8" key="1">
    <citation type="submission" date="2018-12" db="EMBL/GenBank/DDBJ databases">
        <title>Complete genome of Litorilituus sediminis.</title>
        <authorList>
            <person name="Liu A."/>
            <person name="Rong J."/>
        </authorList>
    </citation>
    <scope>NUCLEOTIDE SEQUENCE [LARGE SCALE GENOMIC DNA]</scope>
    <source>
        <strain evidence="7 8">JCM 17549</strain>
    </source>
</reference>
<dbReference type="Pfam" id="PF01553">
    <property type="entry name" value="Acyltransferase"/>
    <property type="match status" value="1"/>
</dbReference>
<dbReference type="OrthoDB" id="9812274at2"/>
<dbReference type="KEGG" id="lsd:EMK97_10005"/>
<evidence type="ECO:0000313" key="8">
    <source>
        <dbReference type="Proteomes" id="UP000290244"/>
    </source>
</evidence>
<keyword evidence="5 7" id="KW-0012">Acyltransferase</keyword>
<dbReference type="InterPro" id="IPR002123">
    <property type="entry name" value="Plipid/glycerol_acylTrfase"/>
</dbReference>
<dbReference type="EMBL" id="CP034759">
    <property type="protein sequence ID" value="QBG36017.1"/>
    <property type="molecule type" value="Genomic_DNA"/>
</dbReference>
<feature type="domain" description="Phospholipid/glycerol acyltransferase" evidence="6">
    <location>
        <begin position="62"/>
        <end position="174"/>
    </location>
</feature>
<dbReference type="PANTHER" id="PTHR10434">
    <property type="entry name" value="1-ACYL-SN-GLYCEROL-3-PHOSPHATE ACYLTRANSFERASE"/>
    <property type="match status" value="1"/>
</dbReference>
<name>A0A4P6P935_9GAMM</name>
<evidence type="ECO:0000256" key="5">
    <source>
        <dbReference type="ARBA" id="ARBA00023315"/>
    </source>
</evidence>
<keyword evidence="4" id="KW-1208">Phospholipid metabolism</keyword>
<evidence type="ECO:0000256" key="3">
    <source>
        <dbReference type="ARBA" id="ARBA00023209"/>
    </source>
</evidence>
<keyword evidence="8" id="KW-1185">Reference proteome</keyword>
<keyword evidence="3" id="KW-0594">Phospholipid biosynthesis</keyword>
<dbReference type="GO" id="GO:0006654">
    <property type="term" value="P:phosphatidic acid biosynthetic process"/>
    <property type="evidence" value="ECO:0007669"/>
    <property type="project" value="TreeGrafter"/>
</dbReference>
<organism evidence="7 8">
    <name type="scientific">Litorilituus sediminis</name>
    <dbReference type="NCBI Taxonomy" id="718192"/>
    <lineage>
        <taxon>Bacteria</taxon>
        <taxon>Pseudomonadati</taxon>
        <taxon>Pseudomonadota</taxon>
        <taxon>Gammaproteobacteria</taxon>
        <taxon>Alteromonadales</taxon>
        <taxon>Colwelliaceae</taxon>
        <taxon>Litorilituus</taxon>
    </lineage>
</organism>
<dbReference type="GO" id="GO:0003841">
    <property type="term" value="F:1-acylglycerol-3-phosphate O-acyltransferase activity"/>
    <property type="evidence" value="ECO:0007669"/>
    <property type="project" value="TreeGrafter"/>
</dbReference>
<comment type="pathway">
    <text evidence="1">Lipid metabolism.</text>
</comment>
<keyword evidence="2 7" id="KW-0808">Transferase</keyword>